<dbReference type="InterPro" id="IPR036013">
    <property type="entry name" value="Band_7/SPFH_dom_sf"/>
</dbReference>
<dbReference type="Pfam" id="PF01145">
    <property type="entry name" value="Band_7"/>
    <property type="match status" value="1"/>
</dbReference>
<accession>A0A4S8Q1K0</accession>
<dbReference type="EMBL" id="STGY01000072">
    <property type="protein sequence ID" value="THV36355.1"/>
    <property type="molecule type" value="Genomic_DNA"/>
</dbReference>
<feature type="coiled-coil region" evidence="1">
    <location>
        <begin position="195"/>
        <end position="233"/>
    </location>
</feature>
<keyword evidence="1" id="KW-0175">Coiled coil</keyword>
<keyword evidence="4" id="KW-1185">Reference proteome</keyword>
<comment type="caution">
    <text evidence="3">The sequence shown here is derived from an EMBL/GenBank/DDBJ whole genome shotgun (WGS) entry which is preliminary data.</text>
</comment>
<protein>
    <submittedName>
        <fullName evidence="3">SPFH domain-containing protein</fullName>
    </submittedName>
</protein>
<dbReference type="RefSeq" id="WP_136536598.1">
    <property type="nucleotide sequence ID" value="NZ_STGY01000072.1"/>
</dbReference>
<dbReference type="Proteomes" id="UP000308760">
    <property type="component" value="Unassembled WGS sequence"/>
</dbReference>
<dbReference type="OrthoDB" id="3469168at2"/>
<reference evidence="4" key="1">
    <citation type="submission" date="2019-04" db="EMBL/GenBank/DDBJ databases">
        <title>Nocardioides xinjiangensis sp. nov.</title>
        <authorList>
            <person name="Liu S."/>
        </authorList>
    </citation>
    <scope>NUCLEOTIDE SEQUENCE [LARGE SCALE GENOMIC DNA]</scope>
    <source>
        <strain evidence="4">18</strain>
    </source>
</reference>
<evidence type="ECO:0000313" key="3">
    <source>
        <dbReference type="EMBL" id="THV36355.1"/>
    </source>
</evidence>
<dbReference type="InterPro" id="IPR001107">
    <property type="entry name" value="Band_7"/>
</dbReference>
<dbReference type="AlphaFoldDB" id="A0A4S8Q1K0"/>
<evidence type="ECO:0000256" key="1">
    <source>
        <dbReference type="SAM" id="Coils"/>
    </source>
</evidence>
<gene>
    <name evidence="3" type="ORF">FAB82_21405</name>
</gene>
<feature type="domain" description="Band 7" evidence="2">
    <location>
        <begin position="19"/>
        <end position="197"/>
    </location>
</feature>
<proteinExistence type="predicted"/>
<name>A0A4S8Q1K0_9ACTN</name>
<dbReference type="SUPFAM" id="SSF117892">
    <property type="entry name" value="Band 7/SPFH domain"/>
    <property type="match status" value="1"/>
</dbReference>
<reference evidence="3 4" key="2">
    <citation type="submission" date="2019-05" db="EMBL/GenBank/DDBJ databases">
        <title>Glycomyces buryatensis sp. nov.</title>
        <authorList>
            <person name="Nikitina E."/>
        </authorList>
    </citation>
    <scope>NUCLEOTIDE SEQUENCE [LARGE SCALE GENOMIC DNA]</scope>
    <source>
        <strain evidence="3 4">18</strain>
    </source>
</reference>
<evidence type="ECO:0000259" key="2">
    <source>
        <dbReference type="Pfam" id="PF01145"/>
    </source>
</evidence>
<sequence length="333" mass="36371">MADVTKVLFLRHLRGTPTVWVRYQQRGRVRTEGTGQSFWYRPLVAVLSEVPVDDRELPLMFHARTADFADVTVQATVAYRIADPALAATRLDFSVNPYQGRARARPLDQVATLLTELAQQPAIDLLARLPLAEALTVAITEIREAVADALSDDPRLSDIGVSVVSARVVAVRPEPELERSLQTPTREAVQQDADKATYARRAQAVERERAIAENELQNQIELARREQQLVEQKGANDRRTAELAAVAELAAAQGEAERERTLAAAQAERVRAVGGAEAEAEAARMAAYRDLPPAVLQSLALRELAGQLPEIGQLTITPDLLSGALARLADGSR</sequence>
<organism evidence="3 4">
    <name type="scientific">Glycomyces buryatensis</name>
    <dbReference type="NCBI Taxonomy" id="2570927"/>
    <lineage>
        <taxon>Bacteria</taxon>
        <taxon>Bacillati</taxon>
        <taxon>Actinomycetota</taxon>
        <taxon>Actinomycetes</taxon>
        <taxon>Glycomycetales</taxon>
        <taxon>Glycomycetaceae</taxon>
        <taxon>Glycomyces</taxon>
    </lineage>
</organism>
<dbReference type="Gene3D" id="3.30.479.30">
    <property type="entry name" value="Band 7 domain"/>
    <property type="match status" value="1"/>
</dbReference>
<evidence type="ECO:0000313" key="4">
    <source>
        <dbReference type="Proteomes" id="UP000308760"/>
    </source>
</evidence>